<proteinExistence type="predicted"/>
<dbReference type="AlphaFoldDB" id="A0A6V8MNL4"/>
<dbReference type="Proteomes" id="UP000556026">
    <property type="component" value="Unassembled WGS sequence"/>
</dbReference>
<gene>
    <name evidence="1" type="ORF">GMST_35640</name>
</gene>
<accession>A0A6V8MNL4</accession>
<keyword evidence="2" id="KW-1185">Reference proteome</keyword>
<evidence type="ECO:0000313" key="2">
    <source>
        <dbReference type="Proteomes" id="UP000556026"/>
    </source>
</evidence>
<organism evidence="1 2">
    <name type="scientific">Geomonas silvestris</name>
    <dbReference type="NCBI Taxonomy" id="2740184"/>
    <lineage>
        <taxon>Bacteria</taxon>
        <taxon>Pseudomonadati</taxon>
        <taxon>Thermodesulfobacteriota</taxon>
        <taxon>Desulfuromonadia</taxon>
        <taxon>Geobacterales</taxon>
        <taxon>Geobacteraceae</taxon>
        <taxon>Geomonas</taxon>
    </lineage>
</organism>
<name>A0A6V8MNL4_9BACT</name>
<comment type="caution">
    <text evidence="1">The sequence shown here is derived from an EMBL/GenBank/DDBJ whole genome shotgun (WGS) entry which is preliminary data.</text>
</comment>
<evidence type="ECO:0000313" key="1">
    <source>
        <dbReference type="EMBL" id="GFO61239.1"/>
    </source>
</evidence>
<sequence>MTTCEYCGKPLRVGETLHGIRYGSLAASGFKPARDCAEVIICESCGSRLSHYVYSSLDTSALPYPTIFKMVAELSNLMRNGYLLIHNIGKLPSTDQVALQHLITACKEAS</sequence>
<protein>
    <submittedName>
        <fullName evidence="1">Uncharacterized protein</fullName>
    </submittedName>
</protein>
<dbReference type="EMBL" id="BLXX01000012">
    <property type="protein sequence ID" value="GFO61239.1"/>
    <property type="molecule type" value="Genomic_DNA"/>
</dbReference>
<reference evidence="2" key="1">
    <citation type="submission" date="2020-06" db="EMBL/GenBank/DDBJ databases">
        <title>Draft genomic sequence of Geomonas sp. Red330.</title>
        <authorList>
            <person name="Itoh H."/>
            <person name="Zhenxing X."/>
            <person name="Ushijima N."/>
            <person name="Masuda Y."/>
            <person name="Shiratori Y."/>
            <person name="Senoo K."/>
        </authorList>
    </citation>
    <scope>NUCLEOTIDE SEQUENCE [LARGE SCALE GENOMIC DNA]</scope>
    <source>
        <strain evidence="2">Red330</strain>
    </source>
</reference>